<dbReference type="Pfam" id="PF17765">
    <property type="entry name" value="MLTR_LBD"/>
    <property type="match status" value="1"/>
</dbReference>
<reference evidence="2 3" key="1">
    <citation type="journal article" date="2019" name="Int. J. Syst. Evol. Microbiol.">
        <title>The Global Catalogue of Microorganisms (GCM) 10K type strain sequencing project: providing services to taxonomists for standard genome sequencing and annotation.</title>
        <authorList>
            <consortium name="The Broad Institute Genomics Platform"/>
            <consortium name="The Broad Institute Genome Sequencing Center for Infectious Disease"/>
            <person name="Wu L."/>
            <person name="Ma J."/>
        </authorList>
    </citation>
    <scope>NUCLEOTIDE SEQUENCE [LARGE SCALE GENOMIC DNA]</scope>
    <source>
        <strain evidence="2 3">JCM 12140</strain>
    </source>
</reference>
<evidence type="ECO:0000313" key="3">
    <source>
        <dbReference type="Proteomes" id="UP001501742"/>
    </source>
</evidence>
<dbReference type="Gene3D" id="1.10.260.40">
    <property type="entry name" value="lambda repressor-like DNA-binding domains"/>
    <property type="match status" value="1"/>
</dbReference>
<dbReference type="InterPro" id="IPR041413">
    <property type="entry name" value="MLTR_LBD"/>
</dbReference>
<gene>
    <name evidence="2" type="ORF">GCM10009627_09940</name>
</gene>
<feature type="domain" description="HTH cro/C1-type" evidence="1">
    <location>
        <begin position="71"/>
        <end position="119"/>
    </location>
</feature>
<dbReference type="PROSITE" id="PS50943">
    <property type="entry name" value="HTH_CROC1"/>
    <property type="match status" value="1"/>
</dbReference>
<protein>
    <submittedName>
        <fullName evidence="2">Helix-turn-helix transcriptional regulator</fullName>
    </submittedName>
</protein>
<organism evidence="2 3">
    <name type="scientific">Curtobacterium herbarum</name>
    <dbReference type="NCBI Taxonomy" id="150122"/>
    <lineage>
        <taxon>Bacteria</taxon>
        <taxon>Bacillati</taxon>
        <taxon>Actinomycetota</taxon>
        <taxon>Actinomycetes</taxon>
        <taxon>Micrococcales</taxon>
        <taxon>Microbacteriaceae</taxon>
        <taxon>Curtobacterium</taxon>
    </lineage>
</organism>
<evidence type="ECO:0000259" key="1">
    <source>
        <dbReference type="PROSITE" id="PS50943"/>
    </source>
</evidence>
<dbReference type="SMART" id="SM00530">
    <property type="entry name" value="HTH_XRE"/>
    <property type="match status" value="1"/>
</dbReference>
<dbReference type="PANTHER" id="PTHR35010:SF2">
    <property type="entry name" value="BLL4672 PROTEIN"/>
    <property type="match status" value="1"/>
</dbReference>
<dbReference type="PANTHER" id="PTHR35010">
    <property type="entry name" value="BLL4672 PROTEIN-RELATED"/>
    <property type="match status" value="1"/>
</dbReference>
<dbReference type="Gene3D" id="3.30.450.180">
    <property type="match status" value="1"/>
</dbReference>
<dbReference type="InterPro" id="IPR001387">
    <property type="entry name" value="Cro/C1-type_HTH"/>
</dbReference>
<proteinExistence type="predicted"/>
<dbReference type="SUPFAM" id="SSF47413">
    <property type="entry name" value="lambda repressor-like DNA-binding domains"/>
    <property type="match status" value="1"/>
</dbReference>
<dbReference type="InterPro" id="IPR010982">
    <property type="entry name" value="Lambda_DNA-bd_dom_sf"/>
</dbReference>
<comment type="caution">
    <text evidence="2">The sequence shown here is derived from an EMBL/GenBank/DDBJ whole genome shotgun (WGS) entry which is preliminary data.</text>
</comment>
<name>A0ABN1ZBB7_9MICO</name>
<dbReference type="Pfam" id="PF13560">
    <property type="entry name" value="HTH_31"/>
    <property type="match status" value="1"/>
</dbReference>
<dbReference type="Proteomes" id="UP001501742">
    <property type="component" value="Unassembled WGS sequence"/>
</dbReference>
<keyword evidence="3" id="KW-1185">Reference proteome</keyword>
<dbReference type="EMBL" id="BAAAJX010000003">
    <property type="protein sequence ID" value="GAA1492648.1"/>
    <property type="molecule type" value="Genomic_DNA"/>
</dbReference>
<accession>A0ABN1ZBB7</accession>
<dbReference type="CDD" id="cd00093">
    <property type="entry name" value="HTH_XRE"/>
    <property type="match status" value="1"/>
</dbReference>
<evidence type="ECO:0000313" key="2">
    <source>
        <dbReference type="EMBL" id="GAA1492648.1"/>
    </source>
</evidence>
<sequence length="314" mass="34439">MGTIVLAPPGLPQASFDVLSDGPWDCEYQPPVADPREDGPMSEFADVLRSWRDRVSPAEVGLPAGAGRRTAGLRREELAALAGVSVDYVVRLEQGRATNPSPQLLAALATALRLTEQERDHLFRVAGAAPPSRGLVPRHITPGVQRIIDRLTDVPLAVFTASHDLLHRNELWAAATGDGDRWQGRSANLVWQFFTEGHAGVEFDDEHAEAFASDLAADLRSALGRYPDDRHLVELVRDLRATSPEFERRWGEARIAEHRTSRKTLRTPVGSIEVDCDTLSVPGSDLRIVVYTVVPGSEDASRLDLLRVTGLQRV</sequence>